<reference evidence="1" key="1">
    <citation type="submission" date="2022-10" db="EMBL/GenBank/DDBJ databases">
        <title>Culturing micro-colonial fungi from biological soil crusts in the Mojave desert and describing Neophaeococcomyces mojavensis, and introducing the new genera and species Taxawa tesnikishii.</title>
        <authorList>
            <person name="Kurbessoian T."/>
            <person name="Stajich J.E."/>
        </authorList>
    </citation>
    <scope>NUCLEOTIDE SEQUENCE</scope>
    <source>
        <strain evidence="1">JES_112</strain>
    </source>
</reference>
<name>A0ACC3AI17_9EURO</name>
<organism evidence="1 2">
    <name type="scientific">Neophaeococcomyces mojaviensis</name>
    <dbReference type="NCBI Taxonomy" id="3383035"/>
    <lineage>
        <taxon>Eukaryota</taxon>
        <taxon>Fungi</taxon>
        <taxon>Dikarya</taxon>
        <taxon>Ascomycota</taxon>
        <taxon>Pezizomycotina</taxon>
        <taxon>Eurotiomycetes</taxon>
        <taxon>Chaetothyriomycetidae</taxon>
        <taxon>Chaetothyriales</taxon>
        <taxon>Chaetothyriales incertae sedis</taxon>
        <taxon>Neophaeococcomyces</taxon>
    </lineage>
</organism>
<sequence length="345" mass="37807">MATSNTVFLIGVGFIGGEVLDFLLEAGYNVTALVRRENHASELKALGVQPLMGSLEDKDILIEQAKIHDIVVHTATADDLPSVEAVLEGIKQRAASGRSSIYIHTSGCSELCDYSNGAFRSEVIFEDDKPKDIDALSHDAPHREVDLAILKARQELGEKAKIAIVLPPVIYGVSSRAKRLSIQLPTLTRFAIKHGFAGHVGKGLPVWSHVHVKDLARAYLTILQWLQSSASNDIYNNPYFFIENGTEFSWKECAIETGKALQAIGKISDPEPREIPESLYGDIFGPYTTHVVGANARNRANRLRKLGWSPQEKDTFASLREDEIPIILQDEGPFTGYSAAVASGK</sequence>
<keyword evidence="2" id="KW-1185">Reference proteome</keyword>
<dbReference type="Proteomes" id="UP001172386">
    <property type="component" value="Unassembled WGS sequence"/>
</dbReference>
<accession>A0ACC3AI17</accession>
<gene>
    <name evidence="1" type="ORF">H2198_001027</name>
</gene>
<evidence type="ECO:0000313" key="2">
    <source>
        <dbReference type="Proteomes" id="UP001172386"/>
    </source>
</evidence>
<evidence type="ECO:0000313" key="1">
    <source>
        <dbReference type="EMBL" id="KAJ9663035.1"/>
    </source>
</evidence>
<dbReference type="EMBL" id="JAPDRQ010000011">
    <property type="protein sequence ID" value="KAJ9663035.1"/>
    <property type="molecule type" value="Genomic_DNA"/>
</dbReference>
<comment type="caution">
    <text evidence="1">The sequence shown here is derived from an EMBL/GenBank/DDBJ whole genome shotgun (WGS) entry which is preliminary data.</text>
</comment>
<protein>
    <submittedName>
        <fullName evidence="1">Uncharacterized protein</fullName>
    </submittedName>
</protein>
<proteinExistence type="predicted"/>